<dbReference type="EMBL" id="BNJQ01000023">
    <property type="protein sequence ID" value="GHP09137.1"/>
    <property type="molecule type" value="Genomic_DNA"/>
</dbReference>
<evidence type="ECO:0000313" key="2">
    <source>
        <dbReference type="EMBL" id="GHP09137.1"/>
    </source>
</evidence>
<feature type="compositionally biased region" description="Low complexity" evidence="1">
    <location>
        <begin position="401"/>
        <end position="418"/>
    </location>
</feature>
<feature type="compositionally biased region" description="Basic and acidic residues" evidence="1">
    <location>
        <begin position="40"/>
        <end position="52"/>
    </location>
</feature>
<feature type="region of interest" description="Disordered" evidence="1">
    <location>
        <begin position="256"/>
        <end position="293"/>
    </location>
</feature>
<accession>A0A830HW71</accession>
<organism evidence="2 3">
    <name type="scientific">Pycnococcus provasolii</name>
    <dbReference type="NCBI Taxonomy" id="41880"/>
    <lineage>
        <taxon>Eukaryota</taxon>
        <taxon>Viridiplantae</taxon>
        <taxon>Chlorophyta</taxon>
        <taxon>Pseudoscourfieldiophyceae</taxon>
        <taxon>Pseudoscourfieldiales</taxon>
        <taxon>Pycnococcaceae</taxon>
        <taxon>Pycnococcus</taxon>
    </lineage>
</organism>
<evidence type="ECO:0000313" key="3">
    <source>
        <dbReference type="Proteomes" id="UP000660262"/>
    </source>
</evidence>
<dbReference type="Proteomes" id="UP000660262">
    <property type="component" value="Unassembled WGS sequence"/>
</dbReference>
<gene>
    <name evidence="2" type="ORF">PPROV_000787400</name>
</gene>
<reference evidence="2" key="1">
    <citation type="submission" date="2020-10" db="EMBL/GenBank/DDBJ databases">
        <title>Unveiling of a novel bifunctional photoreceptor, Dualchrome1, isolated from a cosmopolitan green alga.</title>
        <authorList>
            <person name="Suzuki S."/>
            <person name="Kawachi M."/>
        </authorList>
    </citation>
    <scope>NUCLEOTIDE SEQUENCE</scope>
    <source>
        <strain evidence="2">NIES 2893</strain>
    </source>
</reference>
<dbReference type="AlphaFoldDB" id="A0A830HW71"/>
<evidence type="ECO:0000256" key="1">
    <source>
        <dbReference type="SAM" id="MobiDB-lite"/>
    </source>
</evidence>
<feature type="compositionally biased region" description="Acidic residues" evidence="1">
    <location>
        <begin position="276"/>
        <end position="293"/>
    </location>
</feature>
<feature type="compositionally biased region" description="Low complexity" evidence="1">
    <location>
        <begin position="434"/>
        <end position="448"/>
    </location>
</feature>
<sequence>MGQAQSCVRPNAIATPKMYRDDDNVEDQGADAATWCPPHELPDFSMKSDRSAKAMQWLEEQSERQQQKNKQAKRIAQNACAANDTIQAQHNPSYDANAVITEVVRKLSDPKLKRKASPDRQDSLRQAVETWLSRVAASSEIETRRHVLSTPPDSDRVSSEAKRVRSLAKYLLVEEPEKAYVALAAAAAATQSTNTHLAPLPESETPSATSLTSSAVAAAAAALNAASTSSGKVTTPDEIAGSDHYNDVVVAKEDAENKISDDNNNSNNKDGVGGGDCDEKEEDDDDDGSEITLEDVPAVVVDEARKRRAVQWRAATTAVVASNRIIKPSLAHLRKTPRKDRVSTGDISPSRWGRVRIALGFTPRSPDGSNAKPSSSVRRTKTPADSLIPVGHTPDMECDARTTCSRSSSRSGASRKATPWVTPPVSESCKTEFSRTCSRSSSRSGASRKATPWVGTSSN</sequence>
<name>A0A830HW71_9CHLO</name>
<protein>
    <submittedName>
        <fullName evidence="2">Uncharacterized protein</fullName>
    </submittedName>
</protein>
<feature type="compositionally biased region" description="Polar residues" evidence="1">
    <location>
        <begin position="367"/>
        <end position="377"/>
    </location>
</feature>
<proteinExistence type="predicted"/>
<feature type="region of interest" description="Disordered" evidence="1">
    <location>
        <begin position="360"/>
        <end position="459"/>
    </location>
</feature>
<keyword evidence="3" id="KW-1185">Reference proteome</keyword>
<feature type="region of interest" description="Disordered" evidence="1">
    <location>
        <begin position="1"/>
        <end position="74"/>
    </location>
</feature>
<comment type="caution">
    <text evidence="2">The sequence shown here is derived from an EMBL/GenBank/DDBJ whole genome shotgun (WGS) entry which is preliminary data.</text>
</comment>